<comment type="caution">
    <text evidence="1">The sequence shown here is derived from an EMBL/GenBank/DDBJ whole genome shotgun (WGS) entry which is preliminary data.</text>
</comment>
<protein>
    <submittedName>
        <fullName evidence="1">DUF3467 domain-containing protein</fullName>
    </submittedName>
</protein>
<dbReference type="AlphaFoldDB" id="A0A7V4G9N3"/>
<accession>A0A7V4G9N3</accession>
<dbReference type="EMBL" id="DSXI01000558">
    <property type="protein sequence ID" value="HGS05935.1"/>
    <property type="molecule type" value="Genomic_DNA"/>
</dbReference>
<evidence type="ECO:0000313" key="1">
    <source>
        <dbReference type="EMBL" id="HGS05935.1"/>
    </source>
</evidence>
<sequence length="84" mass="9512">MREVMRLNSENPCHSASPRGRYTNCFKIGHNILEVVLDFGQCYPEEEIHFHTRIVTTPACAKALLATLQESLRKYELEFGGGDA</sequence>
<organism evidence="1">
    <name type="scientific">Desulfobacca acetoxidans</name>
    <dbReference type="NCBI Taxonomy" id="60893"/>
    <lineage>
        <taxon>Bacteria</taxon>
        <taxon>Pseudomonadati</taxon>
        <taxon>Thermodesulfobacteriota</taxon>
        <taxon>Desulfobaccia</taxon>
        <taxon>Desulfobaccales</taxon>
        <taxon>Desulfobaccaceae</taxon>
        <taxon>Desulfobacca</taxon>
    </lineage>
</organism>
<reference evidence="1" key="1">
    <citation type="journal article" date="2020" name="mSystems">
        <title>Genome- and Community-Level Interaction Insights into Carbon Utilization and Element Cycling Functions of Hydrothermarchaeota in Hydrothermal Sediment.</title>
        <authorList>
            <person name="Zhou Z."/>
            <person name="Liu Y."/>
            <person name="Xu W."/>
            <person name="Pan J."/>
            <person name="Luo Z.H."/>
            <person name="Li M."/>
        </authorList>
    </citation>
    <scope>NUCLEOTIDE SEQUENCE [LARGE SCALE GENOMIC DNA]</scope>
    <source>
        <strain evidence="1">SpSt-548</strain>
    </source>
</reference>
<name>A0A7V4G9N3_9BACT</name>
<dbReference type="InterPro" id="IPR021857">
    <property type="entry name" value="DUF3467"/>
</dbReference>
<proteinExistence type="predicted"/>
<dbReference type="Pfam" id="PF11950">
    <property type="entry name" value="DUF3467"/>
    <property type="match status" value="1"/>
</dbReference>
<gene>
    <name evidence="1" type="ORF">ENT08_09440</name>
</gene>